<accession>X5MNH5</accession>
<dbReference type="PATRIC" id="fig|1458461.3.peg.1919"/>
<dbReference type="InterPro" id="IPR007474">
    <property type="entry name" value="ApaG_domain"/>
</dbReference>
<dbReference type="InterPro" id="IPR023065">
    <property type="entry name" value="Uncharacterised_ApaG"/>
</dbReference>
<gene>
    <name evidence="2" type="primary">apaG</name>
    <name evidence="4" type="ORF">BN1012_Phect1913</name>
</gene>
<dbReference type="NCBIfam" id="NF003967">
    <property type="entry name" value="PRK05461.1"/>
    <property type="match status" value="1"/>
</dbReference>
<dbReference type="EMBL" id="HG966617">
    <property type="protein sequence ID" value="CDO60126.1"/>
    <property type="molecule type" value="Genomic_DNA"/>
</dbReference>
<dbReference type="PANTHER" id="PTHR47191">
    <property type="entry name" value="OS05G0170800 PROTEIN"/>
    <property type="match status" value="1"/>
</dbReference>
<evidence type="ECO:0000256" key="1">
    <source>
        <dbReference type="ARBA" id="ARBA00017693"/>
    </source>
</evidence>
<dbReference type="InterPro" id="IPR036767">
    <property type="entry name" value="ApaG_sf"/>
</dbReference>
<evidence type="ECO:0000313" key="4">
    <source>
        <dbReference type="EMBL" id="CDO60126.1"/>
    </source>
</evidence>
<sequence>MADPIFMEFAQADMDGDMIEDDFFYDALTRNIRVRVRPVYLDDQSEPSEDHYVWAYEVEIENEGGESVQLQDRYWRITDAFGRVQEVRGDGVVGEQPVIEPGECFEYTSGAPLPTPSGIMSGTYGMLSGAGERFDVAIPAFSLDSPHDFKSVN</sequence>
<feature type="domain" description="ApaG" evidence="3">
    <location>
        <begin position="26"/>
        <end position="150"/>
    </location>
</feature>
<evidence type="ECO:0000259" key="3">
    <source>
        <dbReference type="PROSITE" id="PS51087"/>
    </source>
</evidence>
<dbReference type="AlphaFoldDB" id="X5MNH5"/>
<organism evidence="4 5">
    <name type="scientific">Candidatus Phaeomarinibacter ectocarpi</name>
    <dbReference type="NCBI Taxonomy" id="1458461"/>
    <lineage>
        <taxon>Bacteria</taxon>
        <taxon>Pseudomonadati</taxon>
        <taxon>Pseudomonadota</taxon>
        <taxon>Alphaproteobacteria</taxon>
        <taxon>Hyphomicrobiales</taxon>
        <taxon>Parvibaculaceae</taxon>
        <taxon>Candidatus Phaeomarinibacter</taxon>
    </lineage>
</organism>
<name>X5MNH5_9HYPH</name>
<evidence type="ECO:0000313" key="5">
    <source>
        <dbReference type="Proteomes" id="UP000032160"/>
    </source>
</evidence>
<reference evidence="4 5" key="1">
    <citation type="journal article" date="2014" name="Front. Genet.">
        <title>Genome and metabolic network of "Candidatus Phaeomarinobacter ectocarpi" Ec32, a new candidate genus of Alphaproteobacteria frequently associated with brown algae.</title>
        <authorList>
            <person name="Dittami S.M."/>
            <person name="Barbeyron T."/>
            <person name="Boyen C."/>
            <person name="Cambefort J."/>
            <person name="Collet G."/>
            <person name="Delage L."/>
            <person name="Gobet A."/>
            <person name="Groisillier A."/>
            <person name="Leblanc C."/>
            <person name="Michel G."/>
            <person name="Scornet D."/>
            <person name="Siegel A."/>
            <person name="Tapia J.E."/>
            <person name="Tonon T."/>
        </authorList>
    </citation>
    <scope>NUCLEOTIDE SEQUENCE [LARGE SCALE GENOMIC DNA]</scope>
    <source>
        <strain evidence="4 5">Ec32</strain>
    </source>
</reference>
<dbReference type="Gene3D" id="2.60.40.1470">
    <property type="entry name" value="ApaG domain"/>
    <property type="match status" value="1"/>
</dbReference>
<dbReference type="PANTHER" id="PTHR47191:SF2">
    <property type="entry name" value="OS05G0170800 PROTEIN"/>
    <property type="match status" value="1"/>
</dbReference>
<dbReference type="PROSITE" id="PS51087">
    <property type="entry name" value="APAG"/>
    <property type="match status" value="1"/>
</dbReference>
<protein>
    <recommendedName>
        <fullName evidence="1 2">Protein ApaG</fullName>
    </recommendedName>
</protein>
<proteinExistence type="inferred from homology"/>
<dbReference type="HOGENOM" id="CLU_128074_1_0_5"/>
<dbReference type="Pfam" id="PF04379">
    <property type="entry name" value="DUF525"/>
    <property type="match status" value="1"/>
</dbReference>
<dbReference type="SUPFAM" id="SSF110069">
    <property type="entry name" value="ApaG-like"/>
    <property type="match status" value="1"/>
</dbReference>
<dbReference type="InterPro" id="IPR050718">
    <property type="entry name" value="ApaG-like"/>
</dbReference>
<dbReference type="HAMAP" id="MF_00791">
    <property type="entry name" value="ApaG"/>
    <property type="match status" value="1"/>
</dbReference>
<dbReference type="STRING" id="1458461.BN1012_Phect1913"/>
<dbReference type="Proteomes" id="UP000032160">
    <property type="component" value="Chromosome I"/>
</dbReference>
<evidence type="ECO:0000256" key="2">
    <source>
        <dbReference type="HAMAP-Rule" id="MF_00791"/>
    </source>
</evidence>
<keyword evidence="5" id="KW-1185">Reference proteome</keyword>
<dbReference type="KEGG" id="pect:BN1012_Phect1913"/>